<dbReference type="RefSeq" id="XP_062692234.1">
    <property type="nucleotide sequence ID" value="XM_062840222.1"/>
</dbReference>
<evidence type="ECO:0000313" key="2">
    <source>
        <dbReference type="EMBL" id="KAK3491051.1"/>
    </source>
</evidence>
<protein>
    <submittedName>
        <fullName evidence="2">Uncharacterized protein</fullName>
    </submittedName>
</protein>
<name>A0AAJ0I6T4_9PEZI</name>
<dbReference type="EMBL" id="JAULSX010000005">
    <property type="protein sequence ID" value="KAK3491051.1"/>
    <property type="molecule type" value="Genomic_DNA"/>
</dbReference>
<sequence>MSFKTTVTLATVLLASLVALFPIVAQAGNSCKGVTFDGGYEARKAPTNMPADATVLQAVNLTDFAAELRAAGWSKLHLGYDSSIRDLAHFDHIESTAYSEPGHHQGNPADNFLYCYPDWQYSDLRKSITWFSRADAMEQMKRFCGSGSPLHGKVLKGPLTVKLRIQSVPVSHVNKFQKQVWWLEWGLYVEDGCEYVHDEDDCIKYFHSINNAGEELRGQ</sequence>
<keyword evidence="1" id="KW-0732">Signal</keyword>
<keyword evidence="3" id="KW-1185">Reference proteome</keyword>
<feature type="signal peptide" evidence="1">
    <location>
        <begin position="1"/>
        <end position="27"/>
    </location>
</feature>
<dbReference type="Proteomes" id="UP001285908">
    <property type="component" value="Unassembled WGS sequence"/>
</dbReference>
<organism evidence="2 3">
    <name type="scientific">Neurospora hispaniola</name>
    <dbReference type="NCBI Taxonomy" id="588809"/>
    <lineage>
        <taxon>Eukaryota</taxon>
        <taxon>Fungi</taxon>
        <taxon>Dikarya</taxon>
        <taxon>Ascomycota</taxon>
        <taxon>Pezizomycotina</taxon>
        <taxon>Sordariomycetes</taxon>
        <taxon>Sordariomycetidae</taxon>
        <taxon>Sordariales</taxon>
        <taxon>Sordariaceae</taxon>
        <taxon>Neurospora</taxon>
    </lineage>
</organism>
<reference evidence="2 3" key="1">
    <citation type="journal article" date="2023" name="Mol. Phylogenet. Evol.">
        <title>Genome-scale phylogeny and comparative genomics of the fungal order Sordariales.</title>
        <authorList>
            <person name="Hensen N."/>
            <person name="Bonometti L."/>
            <person name="Westerberg I."/>
            <person name="Brannstrom I.O."/>
            <person name="Guillou S."/>
            <person name="Cros-Aarteil S."/>
            <person name="Calhoun S."/>
            <person name="Haridas S."/>
            <person name="Kuo A."/>
            <person name="Mondo S."/>
            <person name="Pangilinan J."/>
            <person name="Riley R."/>
            <person name="LaButti K."/>
            <person name="Andreopoulos B."/>
            <person name="Lipzen A."/>
            <person name="Chen C."/>
            <person name="Yan M."/>
            <person name="Daum C."/>
            <person name="Ng V."/>
            <person name="Clum A."/>
            <person name="Steindorff A."/>
            <person name="Ohm R.A."/>
            <person name="Martin F."/>
            <person name="Silar P."/>
            <person name="Natvig D.O."/>
            <person name="Lalanne C."/>
            <person name="Gautier V."/>
            <person name="Ament-Velasquez S.L."/>
            <person name="Kruys A."/>
            <person name="Hutchinson M.I."/>
            <person name="Powell A.J."/>
            <person name="Barry K."/>
            <person name="Miller A.N."/>
            <person name="Grigoriev I.V."/>
            <person name="Debuchy R."/>
            <person name="Gladieux P."/>
            <person name="Hiltunen Thoren M."/>
            <person name="Johannesson H."/>
        </authorList>
    </citation>
    <scope>NUCLEOTIDE SEQUENCE [LARGE SCALE GENOMIC DNA]</scope>
    <source>
        <strain evidence="2 3">FGSC 10403</strain>
    </source>
</reference>
<gene>
    <name evidence="2" type="ORF">B0T23DRAFT_430038</name>
</gene>
<feature type="chain" id="PRO_5042460975" evidence="1">
    <location>
        <begin position="28"/>
        <end position="219"/>
    </location>
</feature>
<evidence type="ECO:0000313" key="3">
    <source>
        <dbReference type="Proteomes" id="UP001285908"/>
    </source>
</evidence>
<dbReference type="AlphaFoldDB" id="A0AAJ0I6T4"/>
<evidence type="ECO:0000256" key="1">
    <source>
        <dbReference type="SAM" id="SignalP"/>
    </source>
</evidence>
<proteinExistence type="predicted"/>
<comment type="caution">
    <text evidence="2">The sequence shown here is derived from an EMBL/GenBank/DDBJ whole genome shotgun (WGS) entry which is preliminary data.</text>
</comment>
<accession>A0AAJ0I6T4</accession>
<dbReference type="GeneID" id="87877844"/>